<dbReference type="PANTHER" id="PTHR41930:SF1">
    <property type="entry name" value="DEPHOSPHO-COA KINASE"/>
    <property type="match status" value="1"/>
</dbReference>
<evidence type="ECO:0000313" key="3">
    <source>
        <dbReference type="Proteomes" id="UP000011083"/>
    </source>
</evidence>
<accession>L8H5W0</accession>
<dbReference type="AlphaFoldDB" id="L8H5W0"/>
<protein>
    <submittedName>
        <fullName evidence="2">Uncharacterized protein</fullName>
    </submittedName>
</protein>
<evidence type="ECO:0000313" key="2">
    <source>
        <dbReference type="EMBL" id="ELR20914.1"/>
    </source>
</evidence>
<keyword evidence="3" id="KW-1185">Reference proteome</keyword>
<sequence length="645" mass="70231">MACSKMAHDKAAKKYVVTSIRHPAEVDELRRGCEGAFCLVFLDAPARVRFERVKARAREGDMGGFEEFVAAENAQLSSANPASQQLLGCKEIADVVLVNDAATEAEFEHRCVEAGEGHRCTDPPQRPRKRGRPSSTPPPPSYSYSIPFAASATTTAAAMPVGGVLLPSPLGPLRPAKMARQLPAESPLSPAGSVSGAQQPPLLPHPRPPQQEEAGGMGSRGQISEESAMLRDVLRELRELRGMCAGLGRQMSDMQERQTAMERQMERLASSSSSSSITSSPPDSSPSSSAQSSPPSSSSSSSSAPFAASLSVSSRALASYGSSCRGPAGTTAGSFLAEPESSWAPPVRPGHLNFPKYVLSSQFKSTLAGFMSMMNHTCQAPDTPSSPRMQAPTTSLLPASVSQQPSVDLTQTTLVAILPSGNLLGSFDKPWMIERMASAAEAYLPKHDFPLPGYDKFFKNQRKPLLVAADDQFRKLLHYSWEELREINTFRLYPTYLHDTLGQWFQEWDRLGPERVSPVYVVTCPMIDRNGRVLHTLSRSQAFYDDRGEYSWSVSVIDNWQYSDDPAAQSPASAEDEADATAHQPQRQTHQAQQPQHPSVTHPAALPSQLSLDVSQLQFDEYQTPPVLDELLDGIYSQFLHDDIS</sequence>
<dbReference type="InterPro" id="IPR027417">
    <property type="entry name" value="P-loop_NTPase"/>
</dbReference>
<dbReference type="SUPFAM" id="SSF55785">
    <property type="entry name" value="PYP-like sensor domain (PAS domain)"/>
    <property type="match status" value="1"/>
</dbReference>
<dbReference type="PANTHER" id="PTHR41930">
    <property type="entry name" value="UPF0200 PROTEIN MJ1399"/>
    <property type="match status" value="1"/>
</dbReference>
<dbReference type="Proteomes" id="UP000011083">
    <property type="component" value="Unassembled WGS sequence"/>
</dbReference>
<proteinExistence type="predicted"/>
<feature type="region of interest" description="Disordered" evidence="1">
    <location>
        <begin position="180"/>
        <end position="223"/>
    </location>
</feature>
<dbReference type="STRING" id="1257118.L8H5W0"/>
<dbReference type="Gene3D" id="3.40.50.300">
    <property type="entry name" value="P-loop containing nucleotide triphosphate hydrolases"/>
    <property type="match status" value="1"/>
</dbReference>
<organism evidence="2 3">
    <name type="scientific">Acanthamoeba castellanii (strain ATCC 30010 / Neff)</name>
    <dbReference type="NCBI Taxonomy" id="1257118"/>
    <lineage>
        <taxon>Eukaryota</taxon>
        <taxon>Amoebozoa</taxon>
        <taxon>Discosea</taxon>
        <taxon>Longamoebia</taxon>
        <taxon>Centramoebida</taxon>
        <taxon>Acanthamoebidae</taxon>
        <taxon>Acanthamoeba</taxon>
    </lineage>
</organism>
<name>L8H5W0_ACACF</name>
<gene>
    <name evidence="2" type="ORF">ACA1_278850</name>
</gene>
<dbReference type="InterPro" id="IPR035965">
    <property type="entry name" value="PAS-like_dom_sf"/>
</dbReference>
<feature type="compositionally biased region" description="Low complexity" evidence="1">
    <location>
        <begin position="581"/>
        <end position="598"/>
    </location>
</feature>
<dbReference type="InterPro" id="IPR000014">
    <property type="entry name" value="PAS"/>
</dbReference>
<feature type="compositionally biased region" description="Low complexity" evidence="1">
    <location>
        <begin position="269"/>
        <end position="305"/>
    </location>
</feature>
<dbReference type="CDD" id="cd00130">
    <property type="entry name" value="PAS"/>
    <property type="match status" value="1"/>
</dbReference>
<reference evidence="2 3" key="1">
    <citation type="journal article" date="2013" name="Genome Biol.">
        <title>Genome of Acanthamoeba castellanii highlights extensive lateral gene transfer and early evolution of tyrosine kinase signaling.</title>
        <authorList>
            <person name="Clarke M."/>
            <person name="Lohan A.J."/>
            <person name="Liu B."/>
            <person name="Lagkouvardos I."/>
            <person name="Roy S."/>
            <person name="Zafar N."/>
            <person name="Bertelli C."/>
            <person name="Schilde C."/>
            <person name="Kianianmomeni A."/>
            <person name="Burglin T.R."/>
            <person name="Frech C."/>
            <person name="Turcotte B."/>
            <person name="Kopec K.O."/>
            <person name="Synnott J.M."/>
            <person name="Choo C."/>
            <person name="Paponov I."/>
            <person name="Finkler A."/>
            <person name="Soon Heng Tan C."/>
            <person name="Hutchins A.P."/>
            <person name="Weinmeier T."/>
            <person name="Rattei T."/>
            <person name="Chu J.S."/>
            <person name="Gimenez G."/>
            <person name="Irimia M."/>
            <person name="Rigden D.J."/>
            <person name="Fitzpatrick D.A."/>
            <person name="Lorenzo-Morales J."/>
            <person name="Bateman A."/>
            <person name="Chiu C.H."/>
            <person name="Tang P."/>
            <person name="Hegemann P."/>
            <person name="Fromm H."/>
            <person name="Raoult D."/>
            <person name="Greub G."/>
            <person name="Miranda-Saavedra D."/>
            <person name="Chen N."/>
            <person name="Nash P."/>
            <person name="Ginger M.L."/>
            <person name="Horn M."/>
            <person name="Schaap P."/>
            <person name="Caler L."/>
            <person name="Loftus B."/>
        </authorList>
    </citation>
    <scope>NUCLEOTIDE SEQUENCE [LARGE SCALE GENOMIC DNA]</scope>
    <source>
        <strain evidence="2 3">Neff</strain>
    </source>
</reference>
<feature type="region of interest" description="Disordered" evidence="1">
    <location>
        <begin position="565"/>
        <end position="604"/>
    </location>
</feature>
<dbReference type="KEGG" id="acan:ACA1_278850"/>
<dbReference type="EMBL" id="KB007908">
    <property type="protein sequence ID" value="ELR20914.1"/>
    <property type="molecule type" value="Genomic_DNA"/>
</dbReference>
<feature type="region of interest" description="Disordered" evidence="1">
    <location>
        <begin position="114"/>
        <end position="146"/>
    </location>
</feature>
<dbReference type="RefSeq" id="XP_004344657.1">
    <property type="nucleotide sequence ID" value="XM_004344607.1"/>
</dbReference>
<feature type="region of interest" description="Disordered" evidence="1">
    <location>
        <begin position="248"/>
        <end position="305"/>
    </location>
</feature>
<feature type="compositionally biased region" description="Basic and acidic residues" evidence="1">
    <location>
        <begin position="254"/>
        <end position="266"/>
    </location>
</feature>
<evidence type="ECO:0000256" key="1">
    <source>
        <dbReference type="SAM" id="MobiDB-lite"/>
    </source>
</evidence>
<dbReference type="GeneID" id="14921786"/>
<dbReference type="VEuPathDB" id="AmoebaDB:ACA1_278850"/>